<dbReference type="RefSeq" id="WP_024856762.1">
    <property type="nucleotide sequence ID" value="NZ_JEOB01000004.1"/>
</dbReference>
<dbReference type="OrthoDB" id="53228at541000"/>
<comment type="caution">
    <text evidence="1">The sequence shown here is derived from an EMBL/GenBank/DDBJ whole genome shotgun (WGS) entry which is preliminary data.</text>
</comment>
<keyword evidence="2" id="KW-1185">Reference proteome</keyword>
<evidence type="ECO:0000313" key="1">
    <source>
        <dbReference type="EMBL" id="EXM38612.1"/>
    </source>
</evidence>
<gene>
    <name evidence="1" type="ORF">RASY3_15640</name>
</gene>
<name>A0A011UZJ9_RUMAL</name>
<proteinExistence type="predicted"/>
<protein>
    <submittedName>
        <fullName evidence="1">Uncharacterized protein</fullName>
    </submittedName>
</protein>
<evidence type="ECO:0000313" key="2">
    <source>
        <dbReference type="Proteomes" id="UP000021369"/>
    </source>
</evidence>
<sequence>MIAIEFGNKAFNVPQSEQTVYIVFDTKTRYADRKEFAEKAIEKMTLGYPDWRDELLAKMDLQPAKEEDIQFFIYGAAERMNENVTLDLDLENAHDFEAVMPVEWNDASYIFECGEMYVFYNWNTTC</sequence>
<dbReference type="EMBL" id="JEOB01000004">
    <property type="protein sequence ID" value="EXM38612.1"/>
    <property type="molecule type" value="Genomic_DNA"/>
</dbReference>
<reference evidence="1 2" key="1">
    <citation type="submission" date="2013-06" db="EMBL/GenBank/DDBJ databases">
        <title>Rumen cellulosomics: divergent fiber-degrading strategies revealed by comparative genome-wide analysis of six Ruminococcal strains.</title>
        <authorList>
            <person name="Dassa B."/>
            <person name="Borovok I."/>
            <person name="Lamed R."/>
            <person name="Flint H."/>
            <person name="Yeoman C.J."/>
            <person name="White B."/>
            <person name="Bayer E.A."/>
        </authorList>
    </citation>
    <scope>NUCLEOTIDE SEQUENCE [LARGE SCALE GENOMIC DNA]</scope>
    <source>
        <strain evidence="1 2">SY3</strain>
    </source>
</reference>
<dbReference type="PATRIC" id="fig|1341156.4.peg.2727"/>
<accession>A0A011UZJ9</accession>
<dbReference type="AlphaFoldDB" id="A0A011UZJ9"/>
<organism evidence="1 2">
    <name type="scientific">Ruminococcus albus SY3</name>
    <dbReference type="NCBI Taxonomy" id="1341156"/>
    <lineage>
        <taxon>Bacteria</taxon>
        <taxon>Bacillati</taxon>
        <taxon>Bacillota</taxon>
        <taxon>Clostridia</taxon>
        <taxon>Eubacteriales</taxon>
        <taxon>Oscillospiraceae</taxon>
        <taxon>Ruminococcus</taxon>
    </lineage>
</organism>
<dbReference type="Proteomes" id="UP000021369">
    <property type="component" value="Unassembled WGS sequence"/>
</dbReference>